<name>A0A9Y2N0Z9_9PSEU</name>
<dbReference type="RefSeq" id="WP_285973120.1">
    <property type="nucleotide sequence ID" value="NZ_CP127294.1"/>
</dbReference>
<evidence type="ECO:0000313" key="3">
    <source>
        <dbReference type="Proteomes" id="UP001236014"/>
    </source>
</evidence>
<proteinExistence type="predicted"/>
<accession>A0A9Y2N0Z9</accession>
<feature type="transmembrane region" description="Helical" evidence="1">
    <location>
        <begin position="74"/>
        <end position="94"/>
    </location>
</feature>
<keyword evidence="1" id="KW-1133">Transmembrane helix</keyword>
<organism evidence="2 3">
    <name type="scientific">Amycolatopsis carbonis</name>
    <dbReference type="NCBI Taxonomy" id="715471"/>
    <lineage>
        <taxon>Bacteria</taxon>
        <taxon>Bacillati</taxon>
        <taxon>Actinomycetota</taxon>
        <taxon>Actinomycetes</taxon>
        <taxon>Pseudonocardiales</taxon>
        <taxon>Pseudonocardiaceae</taxon>
        <taxon>Amycolatopsis</taxon>
    </lineage>
</organism>
<reference evidence="2 3" key="1">
    <citation type="submission" date="2023-06" db="EMBL/GenBank/DDBJ databases">
        <authorList>
            <person name="Oyuntsetseg B."/>
            <person name="Kim S.B."/>
        </authorList>
    </citation>
    <scope>NUCLEOTIDE SEQUENCE [LARGE SCALE GENOMIC DNA]</scope>
    <source>
        <strain evidence="2 3">2-15</strain>
    </source>
</reference>
<dbReference type="Proteomes" id="UP001236014">
    <property type="component" value="Chromosome"/>
</dbReference>
<evidence type="ECO:0000313" key="2">
    <source>
        <dbReference type="EMBL" id="WIX82554.1"/>
    </source>
</evidence>
<keyword evidence="3" id="KW-1185">Reference proteome</keyword>
<dbReference type="KEGG" id="acab:QRX50_18165"/>
<sequence>MSKVFLSIHVLAAILAVGPVAVAASMFPAALKRGDRSTLALLHRISRVYAWVSIAVPVFGFAVAGTMKVTGQTWVLVSIALTAVAAVVLLVFVLPGQRAALAGPAGDGAVPAESSVSAGSSVATALDTRVAGRLGMTTGVFNLLWAVVTVLMIVRPGSSTGV</sequence>
<feature type="transmembrane region" description="Helical" evidence="1">
    <location>
        <begin position="48"/>
        <end position="67"/>
    </location>
</feature>
<keyword evidence="1" id="KW-0812">Transmembrane</keyword>
<protein>
    <recommendedName>
        <fullName evidence="4">DUF2269 family protein</fullName>
    </recommendedName>
</protein>
<feature type="transmembrane region" description="Helical" evidence="1">
    <location>
        <begin position="134"/>
        <end position="154"/>
    </location>
</feature>
<keyword evidence="1" id="KW-0472">Membrane</keyword>
<gene>
    <name evidence="2" type="ORF">QRX50_18165</name>
</gene>
<dbReference type="AlphaFoldDB" id="A0A9Y2N0Z9"/>
<dbReference type="EMBL" id="CP127294">
    <property type="protein sequence ID" value="WIX82554.1"/>
    <property type="molecule type" value="Genomic_DNA"/>
</dbReference>
<evidence type="ECO:0008006" key="4">
    <source>
        <dbReference type="Google" id="ProtNLM"/>
    </source>
</evidence>
<evidence type="ECO:0000256" key="1">
    <source>
        <dbReference type="SAM" id="Phobius"/>
    </source>
</evidence>